<protein>
    <submittedName>
        <fullName evidence="5">Nitronate monooxygenase</fullName>
    </submittedName>
</protein>
<dbReference type="InterPro" id="IPR013785">
    <property type="entry name" value="Aldolase_TIM"/>
</dbReference>
<feature type="region of interest" description="Disordered" evidence="4">
    <location>
        <begin position="243"/>
        <end position="278"/>
    </location>
</feature>
<keyword evidence="5" id="KW-0503">Monooxygenase</keyword>
<organism evidence="5 6">
    <name type="scientific">Shimia gijangensis</name>
    <dbReference type="NCBI Taxonomy" id="1470563"/>
    <lineage>
        <taxon>Bacteria</taxon>
        <taxon>Pseudomonadati</taxon>
        <taxon>Pseudomonadota</taxon>
        <taxon>Alphaproteobacteria</taxon>
        <taxon>Rhodobacterales</taxon>
        <taxon>Roseobacteraceae</taxon>
    </lineage>
</organism>
<dbReference type="RefSeq" id="WP_073248244.1">
    <property type="nucleotide sequence ID" value="NZ_FQZQ01000001.1"/>
</dbReference>
<reference evidence="6" key="1">
    <citation type="submission" date="2016-11" db="EMBL/GenBank/DDBJ databases">
        <authorList>
            <person name="Varghese N."/>
            <person name="Submissions S."/>
        </authorList>
    </citation>
    <scope>NUCLEOTIDE SEQUENCE [LARGE SCALE GENOMIC DNA]</scope>
    <source>
        <strain evidence="6">DSM 100564</strain>
    </source>
</reference>
<keyword evidence="3" id="KW-0560">Oxidoreductase</keyword>
<dbReference type="InterPro" id="IPR004136">
    <property type="entry name" value="NMO"/>
</dbReference>
<keyword evidence="1" id="KW-0285">Flavoprotein</keyword>
<gene>
    <name evidence="5" type="ORF">SAMN05444000_10170</name>
</gene>
<dbReference type="PANTHER" id="PTHR32332">
    <property type="entry name" value="2-NITROPROPANE DIOXYGENASE"/>
    <property type="match status" value="1"/>
</dbReference>
<dbReference type="Pfam" id="PF03060">
    <property type="entry name" value="NMO"/>
    <property type="match status" value="2"/>
</dbReference>
<name>A0A1M6AX36_9RHOB</name>
<accession>A0A1M6AX36</accession>
<dbReference type="AlphaFoldDB" id="A0A1M6AX36"/>
<keyword evidence="2" id="KW-0288">FMN</keyword>
<dbReference type="CDD" id="cd04730">
    <property type="entry name" value="NPD_like"/>
    <property type="match status" value="1"/>
</dbReference>
<evidence type="ECO:0000256" key="4">
    <source>
        <dbReference type="SAM" id="MobiDB-lite"/>
    </source>
</evidence>
<dbReference type="STRING" id="1470563.SAMN05444000_10170"/>
<evidence type="ECO:0000256" key="1">
    <source>
        <dbReference type="ARBA" id="ARBA00022630"/>
    </source>
</evidence>
<dbReference type="PANTHER" id="PTHR32332:SF20">
    <property type="entry name" value="2-NITROPROPANE DIOXYGENASE-LIKE PROTEIN"/>
    <property type="match status" value="1"/>
</dbReference>
<dbReference type="OrthoDB" id="9778912at2"/>
<proteinExistence type="predicted"/>
<evidence type="ECO:0000256" key="2">
    <source>
        <dbReference type="ARBA" id="ARBA00022643"/>
    </source>
</evidence>
<sequence length="330" mass="35061">MKPRLLEVLETEKPILSAPMAGAVGPELVAAVCNAGGYGVVPLWEIPEEDVGAKIDELRELTDRNFAVILNMSFPYEKQLETCINKGVHGVSLFWGVEPKAIARAKAGGLVVLASVGNANEARIAADAGADVIVAQGWEAGGHVWGQVSTMALIPAVADAVDLPVVAAGGISDGRGMAAALMLGASGVWIGTRLLASPEATIHKEYRSRILQASEADTQWAHDLYDVDWPDAPHRTLINSTSRTWAEAGSPAPGERPNEKEMIGQDSAGEPVERYQSYTPQPQTVGNVEAMSLWSGQGVSLVREVMPVSDIVEEIHRDAKKCLRAGTSVL</sequence>
<evidence type="ECO:0000256" key="3">
    <source>
        <dbReference type="ARBA" id="ARBA00023002"/>
    </source>
</evidence>
<dbReference type="SUPFAM" id="SSF51412">
    <property type="entry name" value="Inosine monophosphate dehydrogenase (IMPDH)"/>
    <property type="match status" value="1"/>
</dbReference>
<evidence type="ECO:0000313" key="6">
    <source>
        <dbReference type="Proteomes" id="UP000183982"/>
    </source>
</evidence>
<keyword evidence="6" id="KW-1185">Reference proteome</keyword>
<dbReference type="Proteomes" id="UP000183982">
    <property type="component" value="Unassembled WGS sequence"/>
</dbReference>
<dbReference type="EMBL" id="FQZQ01000001">
    <property type="protein sequence ID" value="SHI41010.1"/>
    <property type="molecule type" value="Genomic_DNA"/>
</dbReference>
<dbReference type="Gene3D" id="3.20.20.70">
    <property type="entry name" value="Aldolase class I"/>
    <property type="match status" value="1"/>
</dbReference>
<evidence type="ECO:0000313" key="5">
    <source>
        <dbReference type="EMBL" id="SHI41010.1"/>
    </source>
</evidence>
<dbReference type="GO" id="GO:0018580">
    <property type="term" value="F:nitronate monooxygenase activity"/>
    <property type="evidence" value="ECO:0007669"/>
    <property type="project" value="InterPro"/>
</dbReference>